<accession>G2X352</accession>
<keyword evidence="1 5" id="KW-0238">DNA-binding</keyword>
<feature type="compositionally biased region" description="Pro residues" evidence="6">
    <location>
        <begin position="156"/>
        <end position="165"/>
    </location>
</feature>
<name>G2X352_VERDV</name>
<keyword evidence="4" id="KW-0863">Zinc-finger</keyword>
<dbReference type="CDD" id="cd00086">
    <property type="entry name" value="homeodomain"/>
    <property type="match status" value="1"/>
</dbReference>
<feature type="compositionally biased region" description="Polar residues" evidence="6">
    <location>
        <begin position="141"/>
        <end position="153"/>
    </location>
</feature>
<dbReference type="KEGG" id="vda:VDAG_04837"/>
<evidence type="ECO:0000313" key="9">
    <source>
        <dbReference type="EMBL" id="EGY23399.1"/>
    </source>
</evidence>
<keyword evidence="4" id="KW-0479">Metal-binding</keyword>
<feature type="region of interest" description="Disordered" evidence="6">
    <location>
        <begin position="14"/>
        <end position="55"/>
    </location>
</feature>
<dbReference type="AlphaFoldDB" id="G2X352"/>
<dbReference type="Proteomes" id="UP000001611">
    <property type="component" value="Chromosome 3"/>
</dbReference>
<organism evidence="9 10">
    <name type="scientific">Verticillium dahliae (strain VdLs.17 / ATCC MYA-4575 / FGSC 10137)</name>
    <name type="common">Verticillium wilt</name>
    <dbReference type="NCBI Taxonomy" id="498257"/>
    <lineage>
        <taxon>Eukaryota</taxon>
        <taxon>Fungi</taxon>
        <taxon>Dikarya</taxon>
        <taxon>Ascomycota</taxon>
        <taxon>Pezizomycotina</taxon>
        <taxon>Sordariomycetes</taxon>
        <taxon>Hypocreomycetidae</taxon>
        <taxon>Glomerellales</taxon>
        <taxon>Plectosphaerellaceae</taxon>
        <taxon>Verticillium</taxon>
    </lineage>
</organism>
<evidence type="ECO:0000313" key="10">
    <source>
        <dbReference type="Proteomes" id="UP000001611"/>
    </source>
</evidence>
<sequence>MDSVADYPTIFSSFNQDDFPQHEPPIPEPHLLHHSSRDNHINQSSGESLPEDSSCVAWPSGIGEAAGLSFSAVPAKVGTRFSTRTLRILKTWFATHEHHPYPRTRDIESLQHQTGLNELQITTWLANARRRTKSKIPVRPTSPSVLSASNLRSMQIPPPQRPPPLEQLDLLRRWENSPLEEEAADATAILNAMSGSAGISEPRNGLTAAVRPQPSVWGEWSSASSAGTSNSNHSSGGSAYSQRSASSHLPSHNLGRWTKHKRRRNRAAVNAAATRTKLSQLPRKFQCTFCTETFAQKHGWQRHEKSLHLSLERWECSPEGPYTQDDAGHLTCAYCAEFEPDLDHLAMHNYEVCKNRPSEERSFYRKDHLRQHLKAVHHTKFESPTMGHWKQTIKDVTSSCGFCGLAMSSWTERVDHLADHFKSGATMAEWLGDWGFDINVVEMVQNSIPPYLIDFERNSPWPFTTNRGPPATPPSAFELIKIELDSLASLHDENANPPSQEDLQYESCCIISGSEMLSPSQDVSGKPPSWLRELLISDEDILRRAQNRPLGSNLKARVTELRINGKADIFDSCNLEEDLQAFVQLSQSQRLGSQIDDTDLQREACQIVENLDAQSKQSSVFFVTFLTSLIHSSTHWLESFRRRAGLSAMVANPGFGTSELVMTTSSTHRSPECAKPSTGILENPSIYTPNAALGSVTELTPGYDSPCYQGVEQKEPLTNLSGPQQFNFLSTDTFYWGLRRELSRFVAMTISPKNPQWHIPTDEELQCQARWIMFDSDDTWDQTPADNVEWLLQFKRDNGLTAECGDHAVES</sequence>
<evidence type="ECO:0000259" key="7">
    <source>
        <dbReference type="PROSITE" id="PS50071"/>
    </source>
</evidence>
<dbReference type="GO" id="GO:0005634">
    <property type="term" value="C:nucleus"/>
    <property type="evidence" value="ECO:0007669"/>
    <property type="project" value="UniProtKB-SubCell"/>
</dbReference>
<evidence type="ECO:0008006" key="11">
    <source>
        <dbReference type="Google" id="ProtNLM"/>
    </source>
</evidence>
<dbReference type="PROSITE" id="PS50071">
    <property type="entry name" value="HOMEOBOX_2"/>
    <property type="match status" value="1"/>
</dbReference>
<dbReference type="OrthoDB" id="10056939at2759"/>
<dbReference type="eggNOG" id="KOG0773">
    <property type="taxonomic scope" value="Eukaryota"/>
</dbReference>
<feature type="compositionally biased region" description="Basic residues" evidence="6">
    <location>
        <begin position="257"/>
        <end position="266"/>
    </location>
</feature>
<dbReference type="Pfam" id="PF05920">
    <property type="entry name" value="Homeobox_KN"/>
    <property type="match status" value="1"/>
</dbReference>
<dbReference type="SMART" id="SM00389">
    <property type="entry name" value="HOX"/>
    <property type="match status" value="1"/>
</dbReference>
<feature type="domain" description="Homeobox" evidence="7">
    <location>
        <begin position="72"/>
        <end position="135"/>
    </location>
</feature>
<evidence type="ECO:0000256" key="4">
    <source>
        <dbReference type="PROSITE-ProRule" id="PRU00042"/>
    </source>
</evidence>
<dbReference type="RefSeq" id="XP_009652736.1">
    <property type="nucleotide sequence ID" value="XM_009654441.1"/>
</dbReference>
<dbReference type="PROSITE" id="PS00028">
    <property type="entry name" value="ZINC_FINGER_C2H2_1"/>
    <property type="match status" value="1"/>
</dbReference>
<evidence type="ECO:0000259" key="8">
    <source>
        <dbReference type="PROSITE" id="PS50157"/>
    </source>
</evidence>
<dbReference type="InParanoid" id="G2X352"/>
<keyword evidence="2 5" id="KW-0371">Homeobox</keyword>
<dbReference type="InterPro" id="IPR013087">
    <property type="entry name" value="Znf_C2H2_type"/>
</dbReference>
<reference evidence="9 10" key="1">
    <citation type="submission" date="2008-03" db="EMBL/GenBank/DDBJ databases">
        <title>The Genome Sequence of Verticillium dahliae VdLs.17.</title>
        <authorList>
            <consortium name="The Broad Institute Genome Sequencing Platform"/>
            <person name="Ma L.-J.J."/>
            <person name="Klosterman S.J."/>
            <person name="Subbarao K."/>
            <person name="Dobinson K."/>
            <person name="Veronese P."/>
            <person name="Kang S."/>
            <person name="Gold S.E."/>
            <person name="Young S."/>
            <person name="Jaffe D."/>
            <person name="Gnerre S."/>
            <person name="Berlin A."/>
            <person name="Heiman D."/>
            <person name="Hepburn T."/>
            <person name="Sykes S."/>
            <person name="Alvarado L."/>
            <person name="Kodira C.D."/>
            <person name="Lander E."/>
            <person name="Galagan J."/>
            <person name="Nusbaum C."/>
            <person name="Birren B."/>
        </authorList>
    </citation>
    <scope>NUCLEOTIDE SEQUENCE [LARGE SCALE GENOMIC DNA]</scope>
    <source>
        <strain evidence="10">VdLs.17 / ATCC MYA-4575 / FGSC 10137</strain>
    </source>
</reference>
<evidence type="ECO:0000256" key="6">
    <source>
        <dbReference type="SAM" id="MobiDB-lite"/>
    </source>
</evidence>
<keyword evidence="10" id="KW-1185">Reference proteome</keyword>
<dbReference type="HOGENOM" id="CLU_008497_2_0_1"/>
<dbReference type="GO" id="GO:0003677">
    <property type="term" value="F:DNA binding"/>
    <property type="evidence" value="ECO:0007669"/>
    <property type="project" value="UniProtKB-UniRule"/>
</dbReference>
<dbReference type="PANTHER" id="PTHR11850">
    <property type="entry name" value="HOMEOBOX PROTEIN TRANSCRIPTION FACTORS"/>
    <property type="match status" value="1"/>
</dbReference>
<dbReference type="GO" id="GO:0006355">
    <property type="term" value="P:regulation of DNA-templated transcription"/>
    <property type="evidence" value="ECO:0007669"/>
    <property type="project" value="InterPro"/>
</dbReference>
<protein>
    <recommendedName>
        <fullName evidence="11">Homeobox and C2H2 transcription factor</fullName>
    </recommendedName>
</protein>
<dbReference type="SUPFAM" id="SSF46689">
    <property type="entry name" value="Homeodomain-like"/>
    <property type="match status" value="1"/>
</dbReference>
<dbReference type="GeneID" id="20706300"/>
<dbReference type="SMART" id="SM00355">
    <property type="entry name" value="ZnF_C2H2"/>
    <property type="match status" value="3"/>
</dbReference>
<feature type="region of interest" description="Disordered" evidence="6">
    <location>
        <begin position="218"/>
        <end position="266"/>
    </location>
</feature>
<dbReference type="Gene3D" id="1.10.10.60">
    <property type="entry name" value="Homeodomain-like"/>
    <property type="match status" value="1"/>
</dbReference>
<feature type="DNA-binding region" description="Homeobox" evidence="5">
    <location>
        <begin position="74"/>
        <end position="136"/>
    </location>
</feature>
<evidence type="ECO:0000256" key="2">
    <source>
        <dbReference type="ARBA" id="ARBA00023155"/>
    </source>
</evidence>
<feature type="domain" description="C2H2-type" evidence="8">
    <location>
        <begin position="285"/>
        <end position="313"/>
    </location>
</feature>
<proteinExistence type="predicted"/>
<dbReference type="InterPro" id="IPR008422">
    <property type="entry name" value="KN_HD"/>
</dbReference>
<feature type="region of interest" description="Disordered" evidence="6">
    <location>
        <begin position="130"/>
        <end position="165"/>
    </location>
</feature>
<dbReference type="PROSITE" id="PS50157">
    <property type="entry name" value="ZINC_FINGER_C2H2_2"/>
    <property type="match status" value="1"/>
</dbReference>
<dbReference type="InterPro" id="IPR009057">
    <property type="entry name" value="Homeodomain-like_sf"/>
</dbReference>
<keyword evidence="3 5" id="KW-0539">Nucleus</keyword>
<dbReference type="InterPro" id="IPR001356">
    <property type="entry name" value="HD"/>
</dbReference>
<evidence type="ECO:0000256" key="5">
    <source>
        <dbReference type="PROSITE-ProRule" id="PRU00108"/>
    </source>
</evidence>
<dbReference type="InterPro" id="IPR050224">
    <property type="entry name" value="TALE_homeobox"/>
</dbReference>
<gene>
    <name evidence="9" type="ORF">VDAG_04837</name>
</gene>
<evidence type="ECO:0000256" key="1">
    <source>
        <dbReference type="ARBA" id="ARBA00023125"/>
    </source>
</evidence>
<feature type="compositionally biased region" description="Low complexity" evidence="6">
    <location>
        <begin position="221"/>
        <end position="241"/>
    </location>
</feature>
<comment type="subcellular location">
    <subcellularLocation>
        <location evidence="5">Nucleus</location>
    </subcellularLocation>
</comment>
<evidence type="ECO:0000256" key="3">
    <source>
        <dbReference type="ARBA" id="ARBA00023242"/>
    </source>
</evidence>
<dbReference type="GO" id="GO:0008270">
    <property type="term" value="F:zinc ion binding"/>
    <property type="evidence" value="ECO:0007669"/>
    <property type="project" value="UniProtKB-KW"/>
</dbReference>
<dbReference type="EMBL" id="DS572702">
    <property type="protein sequence ID" value="EGY23399.1"/>
    <property type="molecule type" value="Genomic_DNA"/>
</dbReference>
<dbReference type="OMA" id="ERWMCAP"/>
<keyword evidence="4" id="KW-0862">Zinc</keyword>